<evidence type="ECO:0000313" key="1">
    <source>
        <dbReference type="EMBL" id="GII43557.1"/>
    </source>
</evidence>
<name>A0A8J3UH30_9ACTN</name>
<reference evidence="1 2" key="1">
    <citation type="submission" date="2021-01" db="EMBL/GenBank/DDBJ databases">
        <title>Whole genome shotgun sequence of Planotetraspora phitsanulokensis NBRC 104273.</title>
        <authorList>
            <person name="Komaki H."/>
            <person name="Tamura T."/>
        </authorList>
    </citation>
    <scope>NUCLEOTIDE SEQUENCE [LARGE SCALE GENOMIC DNA]</scope>
    <source>
        <strain evidence="1 2">NBRC 104273</strain>
    </source>
</reference>
<protein>
    <submittedName>
        <fullName evidence="1">Uncharacterized protein</fullName>
    </submittedName>
</protein>
<gene>
    <name evidence="1" type="ORF">Pph01_85600</name>
</gene>
<dbReference type="Proteomes" id="UP000622547">
    <property type="component" value="Unassembled WGS sequence"/>
</dbReference>
<dbReference type="AlphaFoldDB" id="A0A8J3UH30"/>
<dbReference type="EMBL" id="BOOP01000069">
    <property type="protein sequence ID" value="GII43557.1"/>
    <property type="molecule type" value="Genomic_DNA"/>
</dbReference>
<proteinExistence type="predicted"/>
<comment type="caution">
    <text evidence="1">The sequence shown here is derived from an EMBL/GenBank/DDBJ whole genome shotgun (WGS) entry which is preliminary data.</text>
</comment>
<sequence length="89" mass="9665">MTTSRTVGVATAYDSAHGQVEVTDRHRERVAQVDRLGGVRGPYQSRTVPVLFQISKPTTVHDGMFVQARALVFDVVPAAAVANVTSWRA</sequence>
<evidence type="ECO:0000313" key="2">
    <source>
        <dbReference type="Proteomes" id="UP000622547"/>
    </source>
</evidence>
<accession>A0A8J3UH30</accession>
<keyword evidence="2" id="KW-1185">Reference proteome</keyword>
<organism evidence="1 2">
    <name type="scientific">Planotetraspora phitsanulokensis</name>
    <dbReference type="NCBI Taxonomy" id="575192"/>
    <lineage>
        <taxon>Bacteria</taxon>
        <taxon>Bacillati</taxon>
        <taxon>Actinomycetota</taxon>
        <taxon>Actinomycetes</taxon>
        <taxon>Streptosporangiales</taxon>
        <taxon>Streptosporangiaceae</taxon>
        <taxon>Planotetraspora</taxon>
    </lineage>
</organism>